<accession>A0A7U5MRI7</accession>
<geneLocation type="plasmid" evidence="1 2">
    <name>unnamed 2</name>
</geneLocation>
<organism evidence="1 2">
    <name type="scientific">Mycobacterium intracellulare subsp. chimaera</name>
    <dbReference type="NCBI Taxonomy" id="222805"/>
    <lineage>
        <taxon>Bacteria</taxon>
        <taxon>Bacillati</taxon>
        <taxon>Actinomycetota</taxon>
        <taxon>Actinomycetes</taxon>
        <taxon>Mycobacteriales</taxon>
        <taxon>Mycobacteriaceae</taxon>
        <taxon>Mycobacterium</taxon>
        <taxon>Mycobacterium avium complex (MAC)</taxon>
    </lineage>
</organism>
<gene>
    <name evidence="1" type="ORF">MYCOZU2_06080</name>
</gene>
<dbReference type="Proteomes" id="UP000198286">
    <property type="component" value="Plasmid unnamed 2"/>
</dbReference>
<dbReference type="EMBL" id="CP015269">
    <property type="protein sequence ID" value="ASL18425.1"/>
    <property type="molecule type" value="Genomic_DNA"/>
</dbReference>
<reference evidence="1 2" key="1">
    <citation type="journal article" date="2017" name="Lancet Infect. Dis.">
        <title>Global outbreak of severe Mycobacterium chimaera disease after cardiac surgery: a molecular epidemiological study.</title>
        <authorList>
            <person name="van Ingen J."/>
            <person name="Kohl T."/>
            <person name="Kranzer K."/>
            <person name="Hasse B."/>
            <person name="Keller P."/>
            <person name="Szafranska A."/>
            <person name="Hillemann D."/>
            <person name="Chand M."/>
            <person name="Schreiber P."/>
            <person name="Sommerstein R."/>
            <person name="Berger C."/>
            <person name="Genoni M."/>
            <person name="Ruegg C."/>
            <person name="Troillet N."/>
            <person name="Widmer A.F."/>
            <person name="Becker S.L."/>
            <person name="Herrmann M."/>
            <person name="Eckmanns T."/>
            <person name="Haller S."/>
            <person name="Hoeller C."/>
            <person name="Debast S.B."/>
            <person name="Wolfhagen M.J."/>
            <person name="Hopman J."/>
            <person name="Kluytmans J."/>
            <person name="Langelaar M."/>
            <person name="Notermans D.W."/>
            <person name="ten Oever J."/>
            <person name="van den Barselaar P."/>
            <person name="Vonk A.B.A."/>
            <person name="Vos M.C."/>
            <person name="Ahmed N."/>
            <person name="Brown T."/>
            <person name="Crook D."/>
            <person name="Lamagni T."/>
            <person name="Phin N."/>
            <person name="Smith E.G."/>
            <person name="Zambon M."/>
            <person name="Serr A."/>
            <person name="Goetting T."/>
            <person name="Ebner W."/>
            <person name="Thuermer A."/>
            <person name="Utpatel C."/>
            <person name="Sproer C."/>
            <person name="Bunk B."/>
            <person name="Nubel U."/>
            <person name="Bloemberg G."/>
            <person name="Bottger E."/>
            <person name="Niemann S."/>
            <person name="Wagner D."/>
            <person name="Sax H."/>
        </authorList>
    </citation>
    <scope>NUCLEOTIDE SEQUENCE [LARGE SCALE GENOMIC DNA]</scope>
    <source>
        <strain evidence="1 2">ZUERICH-2</strain>
        <plasmid evidence="1 2">unnamed 2</plasmid>
    </source>
</reference>
<dbReference type="RefSeq" id="WP_089152618.1">
    <property type="nucleotide sequence ID" value="NZ_CP015269.1"/>
</dbReference>
<evidence type="ECO:0000313" key="2">
    <source>
        <dbReference type="Proteomes" id="UP000198286"/>
    </source>
</evidence>
<keyword evidence="1" id="KW-0614">Plasmid</keyword>
<dbReference type="AlphaFoldDB" id="A0A7U5MRI7"/>
<evidence type="ECO:0000313" key="1">
    <source>
        <dbReference type="EMBL" id="ASL18425.1"/>
    </source>
</evidence>
<proteinExistence type="predicted"/>
<protein>
    <submittedName>
        <fullName evidence="1">Uncharacterized protein</fullName>
    </submittedName>
</protein>
<sequence length="237" mass="25733">MLSDPAAAAWVVAGQPAVDSPTLAEGRCGRCGTDGPVVASSRIVSDRFTGFDAWPFGSHWLCIPCAWAYSRPPRSVPAMLITTATVTEYPDRAGLANVLTAGALPDTHAVLLPASHQRHILPTAQWGHLATDSLVIPWGADAATRLADLIMLRPLVTDWVRSNSRTLRQLAKKVDSVLHRQIPPFPLLTAQPRESWPRLLAAWTALQPWRTVPPLWTATQFLAAAAAAPARRDQPIR</sequence>
<name>A0A7U5MRI7_MYCIT</name>